<dbReference type="SUPFAM" id="SSF49899">
    <property type="entry name" value="Concanavalin A-like lectins/glucanases"/>
    <property type="match status" value="1"/>
</dbReference>
<dbReference type="InterPro" id="IPR000757">
    <property type="entry name" value="Beta-glucanase-like"/>
</dbReference>
<evidence type="ECO:0000256" key="1">
    <source>
        <dbReference type="SAM" id="MobiDB-lite"/>
    </source>
</evidence>
<evidence type="ECO:0000313" key="4">
    <source>
        <dbReference type="Proteomes" id="UP000634136"/>
    </source>
</evidence>
<gene>
    <name evidence="3" type="ORF">G2W53_036029</name>
</gene>
<dbReference type="AlphaFoldDB" id="A0A834W892"/>
<proteinExistence type="predicted"/>
<feature type="compositionally biased region" description="Gly residues" evidence="1">
    <location>
        <begin position="1"/>
        <end position="12"/>
    </location>
</feature>
<sequence length="107" mass="12191">MRSVWSGGGGGEARQRAADEMMPPKNRSFITQRIGAYLSPGIVVISRLDSVEGIKKYYNSMESAMYPKHTVRITEWVSGVGNREQRLDLGFDPTKDFHSYKIFWNQC</sequence>
<dbReference type="Pfam" id="PF00722">
    <property type="entry name" value="Glyco_hydro_16"/>
    <property type="match status" value="1"/>
</dbReference>
<reference evidence="3" key="1">
    <citation type="submission" date="2020-09" db="EMBL/GenBank/DDBJ databases">
        <title>Genome-Enabled Discovery of Anthraquinone Biosynthesis in Senna tora.</title>
        <authorList>
            <person name="Kang S.-H."/>
            <person name="Pandey R.P."/>
            <person name="Lee C.-M."/>
            <person name="Sim J.-S."/>
            <person name="Jeong J.-T."/>
            <person name="Choi B.-S."/>
            <person name="Jung M."/>
            <person name="Ginzburg D."/>
            <person name="Zhao K."/>
            <person name="Won S.Y."/>
            <person name="Oh T.-J."/>
            <person name="Yu Y."/>
            <person name="Kim N.-H."/>
            <person name="Lee O.R."/>
            <person name="Lee T.-H."/>
            <person name="Bashyal P."/>
            <person name="Kim T.-S."/>
            <person name="Lee W.-H."/>
            <person name="Kawkins C."/>
            <person name="Kim C.-K."/>
            <person name="Kim J.S."/>
            <person name="Ahn B.O."/>
            <person name="Rhee S.Y."/>
            <person name="Sohng J.K."/>
        </authorList>
    </citation>
    <scope>NUCLEOTIDE SEQUENCE</scope>
    <source>
        <tissue evidence="3">Leaf</tissue>
    </source>
</reference>
<name>A0A834W892_9FABA</name>
<feature type="domain" description="GH16" evidence="2">
    <location>
        <begin position="69"/>
        <end position="106"/>
    </location>
</feature>
<evidence type="ECO:0000313" key="3">
    <source>
        <dbReference type="EMBL" id="KAF7809286.1"/>
    </source>
</evidence>
<organism evidence="3 4">
    <name type="scientific">Senna tora</name>
    <dbReference type="NCBI Taxonomy" id="362788"/>
    <lineage>
        <taxon>Eukaryota</taxon>
        <taxon>Viridiplantae</taxon>
        <taxon>Streptophyta</taxon>
        <taxon>Embryophyta</taxon>
        <taxon>Tracheophyta</taxon>
        <taxon>Spermatophyta</taxon>
        <taxon>Magnoliopsida</taxon>
        <taxon>eudicotyledons</taxon>
        <taxon>Gunneridae</taxon>
        <taxon>Pentapetalae</taxon>
        <taxon>rosids</taxon>
        <taxon>fabids</taxon>
        <taxon>Fabales</taxon>
        <taxon>Fabaceae</taxon>
        <taxon>Caesalpinioideae</taxon>
        <taxon>Cassia clade</taxon>
        <taxon>Senna</taxon>
    </lineage>
</organism>
<dbReference type="EMBL" id="JAAIUW010000011">
    <property type="protein sequence ID" value="KAF7809286.1"/>
    <property type="molecule type" value="Genomic_DNA"/>
</dbReference>
<comment type="caution">
    <text evidence="3">The sequence shown here is derived from an EMBL/GenBank/DDBJ whole genome shotgun (WGS) entry which is preliminary data.</text>
</comment>
<dbReference type="Proteomes" id="UP000634136">
    <property type="component" value="Unassembled WGS sequence"/>
</dbReference>
<accession>A0A834W892</accession>
<dbReference type="OrthoDB" id="4781at2759"/>
<dbReference type="GO" id="GO:0005975">
    <property type="term" value="P:carbohydrate metabolic process"/>
    <property type="evidence" value="ECO:0007669"/>
    <property type="project" value="InterPro"/>
</dbReference>
<dbReference type="GO" id="GO:0004553">
    <property type="term" value="F:hydrolase activity, hydrolyzing O-glycosyl compounds"/>
    <property type="evidence" value="ECO:0007669"/>
    <property type="project" value="InterPro"/>
</dbReference>
<protein>
    <submittedName>
        <fullName evidence="3">Xyloglucan endotransglucosylase/hydrolase protein 9</fullName>
    </submittedName>
</protein>
<feature type="region of interest" description="Disordered" evidence="1">
    <location>
        <begin position="1"/>
        <end position="24"/>
    </location>
</feature>
<keyword evidence="3" id="KW-0378">Hydrolase</keyword>
<dbReference type="InterPro" id="IPR013320">
    <property type="entry name" value="ConA-like_dom_sf"/>
</dbReference>
<dbReference type="Gene3D" id="2.60.120.200">
    <property type="match status" value="1"/>
</dbReference>
<evidence type="ECO:0000259" key="2">
    <source>
        <dbReference type="Pfam" id="PF00722"/>
    </source>
</evidence>
<keyword evidence="4" id="KW-1185">Reference proteome</keyword>